<dbReference type="SUPFAM" id="SSF51391">
    <property type="entry name" value="Thiamin phosphate synthase"/>
    <property type="match status" value="1"/>
</dbReference>
<gene>
    <name evidence="2" type="ORF">SAMN02745227_01274</name>
</gene>
<evidence type="ECO:0000259" key="1">
    <source>
        <dbReference type="Pfam" id="PF02581"/>
    </source>
</evidence>
<dbReference type="GO" id="GO:0009228">
    <property type="term" value="P:thiamine biosynthetic process"/>
    <property type="evidence" value="ECO:0007669"/>
    <property type="project" value="UniProtKB-KW"/>
</dbReference>
<proteinExistence type="predicted"/>
<protein>
    <submittedName>
        <fullName evidence="2">Thiamine monophosphate synthase/TENI</fullName>
    </submittedName>
</protein>
<accession>A0A1M6NXZ6</accession>
<keyword evidence="3" id="KW-1185">Reference proteome</keyword>
<feature type="domain" description="Thiamine phosphate synthase/TenI" evidence="1">
    <location>
        <begin position="2"/>
        <end position="51"/>
    </location>
</feature>
<dbReference type="InterPro" id="IPR036206">
    <property type="entry name" value="ThiamineP_synth_sf"/>
</dbReference>
<organism evidence="2 3">
    <name type="scientific">Anaerobranca californiensis DSM 14826</name>
    <dbReference type="NCBI Taxonomy" id="1120989"/>
    <lineage>
        <taxon>Bacteria</taxon>
        <taxon>Bacillati</taxon>
        <taxon>Bacillota</taxon>
        <taxon>Clostridia</taxon>
        <taxon>Eubacteriales</taxon>
        <taxon>Proteinivoracaceae</taxon>
        <taxon>Anaerobranca</taxon>
    </lineage>
</organism>
<dbReference type="Gene3D" id="3.20.20.70">
    <property type="entry name" value="Aldolase class I"/>
    <property type="match status" value="1"/>
</dbReference>
<evidence type="ECO:0000313" key="3">
    <source>
        <dbReference type="Proteomes" id="UP000243547"/>
    </source>
</evidence>
<evidence type="ECO:0000313" key="2">
    <source>
        <dbReference type="EMBL" id="SHK00546.1"/>
    </source>
</evidence>
<name>A0A1M6NXZ6_9FIRM</name>
<dbReference type="AlphaFoldDB" id="A0A1M6NXZ6"/>
<dbReference type="Pfam" id="PF02581">
    <property type="entry name" value="TMP-TENI"/>
    <property type="match status" value="1"/>
</dbReference>
<dbReference type="Proteomes" id="UP000243547">
    <property type="component" value="Unassembled WGS sequence"/>
</dbReference>
<dbReference type="STRING" id="1120989.SAMN02745227_01274"/>
<dbReference type="InterPro" id="IPR022998">
    <property type="entry name" value="ThiamineP_synth_TenI"/>
</dbReference>
<dbReference type="RefSeq" id="WP_072907254.1">
    <property type="nucleotide sequence ID" value="NZ_FRAI01000012.1"/>
</dbReference>
<reference evidence="3" key="1">
    <citation type="submission" date="2016-11" db="EMBL/GenBank/DDBJ databases">
        <authorList>
            <person name="Varghese N."/>
            <person name="Submissions S."/>
        </authorList>
    </citation>
    <scope>NUCLEOTIDE SEQUENCE [LARGE SCALE GENOMIC DNA]</scope>
    <source>
        <strain evidence="3">DSM 14826</strain>
    </source>
</reference>
<dbReference type="InterPro" id="IPR013785">
    <property type="entry name" value="Aldolase_TIM"/>
</dbReference>
<sequence length="62" mass="7001">MLYLVTNRKLAKINFYRVIEEAVAGGVDTIILREKDLSTDELKKMAIKVKESIILSSAFNLS</sequence>
<dbReference type="OrthoDB" id="9815348at2"/>
<dbReference type="EMBL" id="FRAI01000012">
    <property type="protein sequence ID" value="SHK00546.1"/>
    <property type="molecule type" value="Genomic_DNA"/>
</dbReference>
<dbReference type="CDD" id="cd00564">
    <property type="entry name" value="TMP_TenI"/>
    <property type="match status" value="1"/>
</dbReference>